<feature type="domain" description="Thioredoxin" evidence="3">
    <location>
        <begin position="354"/>
        <end position="514"/>
    </location>
</feature>
<evidence type="ECO:0000256" key="2">
    <source>
        <dbReference type="SAM" id="SignalP"/>
    </source>
</evidence>
<feature type="domain" description="Thioredoxin" evidence="3">
    <location>
        <begin position="13"/>
        <end position="137"/>
    </location>
</feature>
<feature type="compositionally biased region" description="Polar residues" evidence="1">
    <location>
        <begin position="638"/>
        <end position="649"/>
    </location>
</feature>
<dbReference type="PANTHER" id="PTHR45815:SF3">
    <property type="entry name" value="PROTEIN DISULFIDE-ISOMERASE A6"/>
    <property type="match status" value="1"/>
</dbReference>
<dbReference type="CDD" id="cd02961">
    <property type="entry name" value="PDI_a_family"/>
    <property type="match status" value="1"/>
</dbReference>
<dbReference type="AlphaFoldDB" id="A0A0H5R7P7"/>
<dbReference type="GO" id="GO:0034976">
    <property type="term" value="P:response to endoplasmic reticulum stress"/>
    <property type="evidence" value="ECO:0007669"/>
    <property type="project" value="TreeGrafter"/>
</dbReference>
<evidence type="ECO:0000313" key="4">
    <source>
        <dbReference type="EMBL" id="CRZ10195.1"/>
    </source>
</evidence>
<dbReference type="InterPro" id="IPR017937">
    <property type="entry name" value="Thioredoxin_CS"/>
</dbReference>
<keyword evidence="2" id="KW-0732">Signal</keyword>
<dbReference type="InterPro" id="IPR036249">
    <property type="entry name" value="Thioredoxin-like_sf"/>
</dbReference>
<dbReference type="GO" id="GO:0015035">
    <property type="term" value="F:protein-disulfide reductase activity"/>
    <property type="evidence" value="ECO:0007669"/>
    <property type="project" value="TreeGrafter"/>
</dbReference>
<evidence type="ECO:0000256" key="1">
    <source>
        <dbReference type="SAM" id="MobiDB-lite"/>
    </source>
</evidence>
<dbReference type="Gene3D" id="3.40.30.10">
    <property type="entry name" value="Glutaredoxin"/>
    <property type="match status" value="3"/>
</dbReference>
<organism evidence="4">
    <name type="scientific">Spongospora subterranea</name>
    <dbReference type="NCBI Taxonomy" id="70186"/>
    <lineage>
        <taxon>Eukaryota</taxon>
        <taxon>Sar</taxon>
        <taxon>Rhizaria</taxon>
        <taxon>Endomyxa</taxon>
        <taxon>Phytomyxea</taxon>
        <taxon>Plasmodiophorida</taxon>
        <taxon>Plasmodiophoridae</taxon>
        <taxon>Spongospora</taxon>
    </lineage>
</organism>
<protein>
    <recommendedName>
        <fullName evidence="3">Thioredoxin domain-containing protein</fullName>
    </recommendedName>
</protein>
<feature type="compositionally biased region" description="Low complexity" evidence="1">
    <location>
        <begin position="624"/>
        <end position="637"/>
    </location>
</feature>
<accession>A0A0H5R7P7</accession>
<name>A0A0H5R7P7_9EUKA</name>
<dbReference type="PANTHER" id="PTHR45815">
    <property type="entry name" value="PROTEIN DISULFIDE-ISOMERASE A6"/>
    <property type="match status" value="1"/>
</dbReference>
<feature type="region of interest" description="Disordered" evidence="1">
    <location>
        <begin position="371"/>
        <end position="392"/>
    </location>
</feature>
<dbReference type="Pfam" id="PF00085">
    <property type="entry name" value="Thioredoxin"/>
    <property type="match status" value="2"/>
</dbReference>
<dbReference type="EMBL" id="HACM01009753">
    <property type="protein sequence ID" value="CRZ10195.1"/>
    <property type="molecule type" value="Transcribed_RNA"/>
</dbReference>
<feature type="signal peptide" evidence="2">
    <location>
        <begin position="1"/>
        <end position="22"/>
    </location>
</feature>
<dbReference type="PROSITE" id="PS00194">
    <property type="entry name" value="THIOREDOXIN_1"/>
    <property type="match status" value="1"/>
</dbReference>
<dbReference type="PROSITE" id="PS51352">
    <property type="entry name" value="THIOREDOXIN_2"/>
    <property type="match status" value="2"/>
</dbReference>
<reference evidence="4" key="1">
    <citation type="submission" date="2015-04" db="EMBL/GenBank/DDBJ databases">
        <title>The genome sequence of the plant pathogenic Rhizarian Plasmodiophora brassicae reveals insights in its biotrophic life cycle and the origin of chitin synthesis.</title>
        <authorList>
            <person name="Schwelm A."/>
            <person name="Fogelqvist J."/>
            <person name="Knaust A."/>
            <person name="Julke S."/>
            <person name="Lilja T."/>
            <person name="Dhandapani V."/>
            <person name="Bonilla-Rosso G."/>
            <person name="Karlsson M."/>
            <person name="Shevchenko A."/>
            <person name="Choi S.R."/>
            <person name="Kim H.G."/>
            <person name="Park J.Y."/>
            <person name="Lim Y.P."/>
            <person name="Ludwig-Muller J."/>
            <person name="Dixelius C."/>
        </authorList>
    </citation>
    <scope>NUCLEOTIDE SEQUENCE</scope>
    <source>
        <tissue evidence="4">Potato root galls</tissue>
    </source>
</reference>
<dbReference type="GO" id="GO:0005788">
    <property type="term" value="C:endoplasmic reticulum lumen"/>
    <property type="evidence" value="ECO:0007669"/>
    <property type="project" value="TreeGrafter"/>
</dbReference>
<proteinExistence type="predicted"/>
<dbReference type="InterPro" id="IPR013766">
    <property type="entry name" value="Thioredoxin_domain"/>
</dbReference>
<feature type="region of interest" description="Disordered" evidence="1">
    <location>
        <begin position="617"/>
        <end position="679"/>
    </location>
</feature>
<feature type="chain" id="PRO_5005223929" description="Thioredoxin domain-containing protein" evidence="2">
    <location>
        <begin position="23"/>
        <end position="679"/>
    </location>
</feature>
<dbReference type="SUPFAM" id="SSF52833">
    <property type="entry name" value="Thioredoxin-like"/>
    <property type="match status" value="3"/>
</dbReference>
<sequence>MANHFRAVSLFCLYLQCLIIQASFYSSNSGVVDLNSVTLAKTIKTHPVVLVEFYTPGCGHCQQLKPSYLQLPKLLKDIAVVAAFDVSGNDKNGEIQRKYKLTGFPTIKLFLGPKTIIDYSGNRQADDMAGFVKRFFPSKVEHLTASTLQSFLDIPDMPKALLVGPTRVIPFFVQSLSVTLLKRLRFGHLLSSEKESVLKVGVTKFPSLIAFRTGEANPITFDKDLADTVAVKSFLNSVSLPPDISSLSIFNISDNSCLRKYCMDSGAQVCVLGLNPGAGGSVALAALDEASTSIPNRQWYSFGWIDARKQASFSGSFGVIPDAFKIVIWFHRKMKYVVYTGSMDADSITKYISSAVTGKFPPSTLEAEPKLDGDSINCPPTPVKQQKQKKMSKPISFNTRLNDNNFDKLVLKSKSIWMVVFARDNCGYCQQLAPHWAKAADSLQGAIQFGTIKDSPIKFQKYSITGVPTVMLFHPDKTKPVPCNERTKAGLWKFATGFLPNDVPVLKTVAAAQKWANSSDLPKFVLISKKSSAPVVLRSLALEYTGVAKVAAVSFSNQALKAWSVNVTAPCFLAFPKGFTGNGAPTVYNNSDVSFQALNRFFSTFVGPSAPSAKARAVSKPIDASSESAPSESTPGSCSATTSQCSVSESAGGFPKDQSANDMDEQIPRDQSAINKDEL</sequence>
<evidence type="ECO:0000259" key="3">
    <source>
        <dbReference type="PROSITE" id="PS51352"/>
    </source>
</evidence>